<dbReference type="EMBL" id="CP097885">
    <property type="protein sequence ID" value="URN40919.1"/>
    <property type="molecule type" value="Genomic_DNA"/>
</dbReference>
<evidence type="ECO:0000313" key="2">
    <source>
        <dbReference type="Proteomes" id="UP001056218"/>
    </source>
</evidence>
<accession>A0ABY4TKA9</accession>
<evidence type="ECO:0000313" key="1">
    <source>
        <dbReference type="EMBL" id="URN40919.1"/>
    </source>
</evidence>
<dbReference type="Proteomes" id="UP001056218">
    <property type="component" value="Chromosome"/>
</dbReference>
<sequence length="79" mass="8505">MVIYNPRSVKEIQEERKLESSGSTKEQLAYVLKVQEANKGLTEQSVGDLSLALGEIAKDFSQAMAEITMLIGAGMGGTN</sequence>
<gene>
    <name evidence="1" type="ORF">M9426_06590</name>
</gene>
<dbReference type="RefSeq" id="WP_250341730.1">
    <property type="nucleotide sequence ID" value="NZ_CP097885.1"/>
</dbReference>
<name>A0ABY4TKA9_9FIRM</name>
<protein>
    <submittedName>
        <fullName evidence="1">Uncharacterized protein</fullName>
    </submittedName>
</protein>
<reference evidence="1 2" key="1">
    <citation type="submission" date="2022-05" db="EMBL/GenBank/DDBJ databases">
        <title>Identification of Peptoniphilus vaginalis-like Bacteria, Peptoniphilus septimus sp. nov. from Blood Cultures in a Cervical Cancer Patient receiving Chemotherapy: Case and Implications.</title>
        <authorList>
            <person name="Zhan X.-Y."/>
        </authorList>
    </citation>
    <scope>NUCLEOTIDE SEQUENCE [LARGE SCALE GENOMIC DNA]</scope>
    <source>
        <strain evidence="1 2">SAHP1</strain>
    </source>
</reference>
<keyword evidence="2" id="KW-1185">Reference proteome</keyword>
<organism evidence="1 2">
    <name type="scientific">Peptoniphilus genitalis</name>
    <dbReference type="NCBI Taxonomy" id="3036303"/>
    <lineage>
        <taxon>Bacteria</taxon>
        <taxon>Bacillati</taxon>
        <taxon>Bacillota</taxon>
        <taxon>Tissierellia</taxon>
        <taxon>Tissierellales</taxon>
        <taxon>Peptoniphilaceae</taxon>
        <taxon>Peptoniphilus</taxon>
    </lineage>
</organism>
<proteinExistence type="predicted"/>